<dbReference type="AlphaFoldDB" id="A6W4K4"/>
<gene>
    <name evidence="1" type="ordered locus">Krad_0253</name>
</gene>
<dbReference type="Proteomes" id="UP000001116">
    <property type="component" value="Chromosome"/>
</dbReference>
<dbReference type="OrthoDB" id="9796022at2"/>
<evidence type="ECO:0000313" key="2">
    <source>
        <dbReference type="Proteomes" id="UP000001116"/>
    </source>
</evidence>
<dbReference type="EMBL" id="CP000750">
    <property type="protein sequence ID" value="ABS01743.1"/>
    <property type="molecule type" value="Genomic_DNA"/>
</dbReference>
<sequence>MTTTAARPLLILIAGPYRSGTGDDPDLLAANLRRLEEAAWPVFARGHVPVIGEWIALPVLRGAGGDGPAHPLAEQVMYPTAQRLLEHCDAVLRLPGASRGADQDVAIAQRRGLPVYHRVEDVPAATPLPV</sequence>
<evidence type="ECO:0008006" key="3">
    <source>
        <dbReference type="Google" id="ProtNLM"/>
    </source>
</evidence>
<dbReference type="RefSeq" id="WP_012085434.1">
    <property type="nucleotide sequence ID" value="NC_009664.2"/>
</dbReference>
<accession>A6W4K4</accession>
<dbReference type="HOGENOM" id="CLU_2046009_0_0_11"/>
<name>A6W4K4_KINRD</name>
<protein>
    <recommendedName>
        <fullName evidence="3">NUDIX hydrolase</fullName>
    </recommendedName>
</protein>
<dbReference type="Gene3D" id="3.40.50.10400">
    <property type="entry name" value="Hypothetical protein PA1492"/>
    <property type="match status" value="1"/>
</dbReference>
<reference evidence="2" key="1">
    <citation type="journal article" date="2008" name="PLoS ONE">
        <title>Survival in nuclear waste, extreme resistance, and potential applications gleaned from the genome sequence of Kineococcus radiotolerans SRS30216.</title>
        <authorList>
            <person name="Bagwell C.E."/>
            <person name="Bhat S."/>
            <person name="Hawkins G.M."/>
            <person name="Smith B.W."/>
            <person name="Biswas T."/>
            <person name="Hoover T.R."/>
            <person name="Saunders E."/>
            <person name="Han C.S."/>
            <person name="Tsodikov O.V."/>
            <person name="Shimkets L.J."/>
        </authorList>
    </citation>
    <scope>NUCLEOTIDE SEQUENCE [LARGE SCALE GENOMIC DNA]</scope>
    <source>
        <strain evidence="2">ATCC BAA-149 / DSM 14245 / SRS30216</strain>
    </source>
</reference>
<proteinExistence type="predicted"/>
<organism evidence="1 2">
    <name type="scientific">Kineococcus radiotolerans (strain ATCC BAA-149 / DSM 14245 / SRS30216)</name>
    <dbReference type="NCBI Taxonomy" id="266940"/>
    <lineage>
        <taxon>Bacteria</taxon>
        <taxon>Bacillati</taxon>
        <taxon>Actinomycetota</taxon>
        <taxon>Actinomycetes</taxon>
        <taxon>Kineosporiales</taxon>
        <taxon>Kineosporiaceae</taxon>
        <taxon>Kineococcus</taxon>
    </lineage>
</organism>
<dbReference type="eggNOG" id="COG0494">
    <property type="taxonomic scope" value="Bacteria"/>
</dbReference>
<dbReference type="KEGG" id="kra:Krad_0253"/>
<keyword evidence="2" id="KW-1185">Reference proteome</keyword>
<dbReference type="STRING" id="266940.Krad_0253"/>
<evidence type="ECO:0000313" key="1">
    <source>
        <dbReference type="EMBL" id="ABS01743.1"/>
    </source>
</evidence>